<accession>X1AQW2</accession>
<feature type="non-terminal residue" evidence="1">
    <location>
        <position position="39"/>
    </location>
</feature>
<dbReference type="Gene3D" id="3.40.50.300">
    <property type="entry name" value="P-loop containing nucleotide triphosphate hydrolases"/>
    <property type="match status" value="1"/>
</dbReference>
<gene>
    <name evidence="1" type="ORF">S01H4_11279</name>
</gene>
<protein>
    <submittedName>
        <fullName evidence="1">Uncharacterized protein</fullName>
    </submittedName>
</protein>
<dbReference type="EMBL" id="BART01004520">
    <property type="protein sequence ID" value="GAG71732.1"/>
    <property type="molecule type" value="Genomic_DNA"/>
</dbReference>
<evidence type="ECO:0000313" key="1">
    <source>
        <dbReference type="EMBL" id="GAG71732.1"/>
    </source>
</evidence>
<dbReference type="AlphaFoldDB" id="X1AQW2"/>
<name>X1AQW2_9ZZZZ</name>
<reference evidence="1" key="1">
    <citation type="journal article" date="2014" name="Front. Microbiol.">
        <title>High frequency of phylogenetically diverse reductive dehalogenase-homologous genes in deep subseafloor sedimentary metagenomes.</title>
        <authorList>
            <person name="Kawai M."/>
            <person name="Futagami T."/>
            <person name="Toyoda A."/>
            <person name="Takaki Y."/>
            <person name="Nishi S."/>
            <person name="Hori S."/>
            <person name="Arai W."/>
            <person name="Tsubouchi T."/>
            <person name="Morono Y."/>
            <person name="Uchiyama I."/>
            <person name="Ito T."/>
            <person name="Fujiyama A."/>
            <person name="Inagaki F."/>
            <person name="Takami H."/>
        </authorList>
    </citation>
    <scope>NUCLEOTIDE SEQUENCE</scope>
    <source>
        <strain evidence="1">Expedition CK06-06</strain>
    </source>
</reference>
<dbReference type="InterPro" id="IPR027417">
    <property type="entry name" value="P-loop_NTPase"/>
</dbReference>
<proteinExistence type="predicted"/>
<sequence length="39" mass="4687">MGYFRIMAAMINHLNENRECNVISIEDPIEYQHRHIKSI</sequence>
<comment type="caution">
    <text evidence="1">The sequence shown here is derived from an EMBL/GenBank/DDBJ whole genome shotgun (WGS) entry which is preliminary data.</text>
</comment>
<organism evidence="1">
    <name type="scientific">marine sediment metagenome</name>
    <dbReference type="NCBI Taxonomy" id="412755"/>
    <lineage>
        <taxon>unclassified sequences</taxon>
        <taxon>metagenomes</taxon>
        <taxon>ecological metagenomes</taxon>
    </lineage>
</organism>